<sequence length="249" mass="27948">MKKLYRGNGMLIIVTIIILITCIIFVCNPLVFSNSVKAKEKPLTEPTKKHSETSIKKEASKNPNDIHIIVNKNSKLPDGYKPNDLVVPDVTFAFSGICEKSYMRKEAARALENLFALAKKDGITLQAVSGFRSLEYQKSVYQNNVKKQGKEQADRVSARPGHSEHQTGLTMDVSASSVNNTLEQSFGNTKEGKWLAKNAHRAGFIIRYLKGKEGITGYSYEPWHIRYVGDIANEISEKGITLEEYYNEN</sequence>
<accession>A0ACC6A412</accession>
<gene>
    <name evidence="1" type="ORF">M3215_06605</name>
</gene>
<dbReference type="EMBL" id="JAMBOP010000005">
    <property type="protein sequence ID" value="MCM3735496.1"/>
    <property type="molecule type" value="Genomic_DNA"/>
</dbReference>
<dbReference type="Proteomes" id="UP001202289">
    <property type="component" value="Unassembled WGS sequence"/>
</dbReference>
<evidence type="ECO:0000313" key="2">
    <source>
        <dbReference type="Proteomes" id="UP001202289"/>
    </source>
</evidence>
<reference evidence="1" key="1">
    <citation type="submission" date="2022-05" db="EMBL/GenBank/DDBJ databases">
        <title>Comparative Genomics of Spacecraft Associated Microbes.</title>
        <authorList>
            <person name="Tran M.T."/>
            <person name="Wright A."/>
            <person name="Seuylemezian A."/>
            <person name="Eisen J."/>
            <person name="Coil D."/>
        </authorList>
    </citation>
    <scope>NUCLEOTIDE SEQUENCE</scope>
    <source>
        <strain evidence="1">FAIRING 10M-2.2</strain>
    </source>
</reference>
<evidence type="ECO:0000313" key="1">
    <source>
        <dbReference type="EMBL" id="MCM3735496.1"/>
    </source>
</evidence>
<comment type="caution">
    <text evidence="1">The sequence shown here is derived from an EMBL/GenBank/DDBJ whole genome shotgun (WGS) entry which is preliminary data.</text>
</comment>
<keyword evidence="2" id="KW-1185">Reference proteome</keyword>
<protein>
    <submittedName>
        <fullName evidence="1">M15 family metallopeptidase</fullName>
    </submittedName>
</protein>
<proteinExistence type="predicted"/>
<name>A0ACC6A412_9BACI</name>
<organism evidence="1 2">
    <name type="scientific">Bacillus cytotoxicus</name>
    <dbReference type="NCBI Taxonomy" id="580165"/>
    <lineage>
        <taxon>Bacteria</taxon>
        <taxon>Bacillati</taxon>
        <taxon>Bacillota</taxon>
        <taxon>Bacilli</taxon>
        <taxon>Bacillales</taxon>
        <taxon>Bacillaceae</taxon>
        <taxon>Bacillus</taxon>
        <taxon>Bacillus cereus group</taxon>
    </lineage>
</organism>